<dbReference type="PANTHER" id="PTHR37049">
    <property type="entry name" value="PEPTIDASE S41 FAMILY PROTEIN"/>
    <property type="match status" value="1"/>
</dbReference>
<dbReference type="Proteomes" id="UP000789759">
    <property type="component" value="Unassembled WGS sequence"/>
</dbReference>
<reference evidence="1" key="1">
    <citation type="submission" date="2021-06" db="EMBL/GenBank/DDBJ databases">
        <authorList>
            <person name="Kallberg Y."/>
            <person name="Tangrot J."/>
            <person name="Rosling A."/>
        </authorList>
    </citation>
    <scope>NUCLEOTIDE SEQUENCE</scope>
    <source>
        <strain evidence="1">FL966</strain>
    </source>
</reference>
<feature type="non-terminal residue" evidence="1">
    <location>
        <position position="593"/>
    </location>
</feature>
<dbReference type="OrthoDB" id="27214at2759"/>
<dbReference type="InterPro" id="IPR052766">
    <property type="entry name" value="S41A_metabolite_peptidase"/>
</dbReference>
<comment type="caution">
    <text evidence="1">The sequence shown here is derived from an EMBL/GenBank/DDBJ whole genome shotgun (WGS) entry which is preliminary data.</text>
</comment>
<evidence type="ECO:0000313" key="2">
    <source>
        <dbReference type="Proteomes" id="UP000789759"/>
    </source>
</evidence>
<evidence type="ECO:0000313" key="1">
    <source>
        <dbReference type="EMBL" id="CAG8675518.1"/>
    </source>
</evidence>
<sequence>SIKANYDDTVDIKYKDVKDCYFGFPFDFKQANETIESLKGIYNNFFVYLDQSKEKAQDGFSFTPIDLIAELDALLNKNYNNEFEFFSNITQIIVDLKDAHTTFKPSCYNAFTFRQTIRLYSSVDTNVYSDNQDPSNNGCEVTHIDGYPALKAIINYADKYIRKSRDPGVRFNMALTSLKLKNSNNGTFDIYDGDFAYNSRFPDAENIAYDLNCSNTIKKIKRSWIITHNENLNKKIKDFYNFTDSKSYYESICLKPKIVPTNNFKGDLFGLPTSYLKLENSEITITGDIIGNVSNFATFIKLNETGVVVIPTFEPESFFVNSNSLLTQLTTLFDLMNKSGVKKVVFDFINNGGGYILLSQYFNELIFPQSRVAFPRDMKINDVTTFLLKQSDNLNLQLPNFSPKLELSYTTGVPFNNLDEFIGNKSFMRGSITTKYSSLFNEIFDITFFANWKFPWTNKDIIILTNGACGSSCAQTAQYLSEQAKIATVSVGGLFNSNMSYSSFPGGNVVLIDNLFNEINQIINTTTDHPKIPKNLNITMYSFGLSFSEAYSIEFPNLISEFMYRPANYRLYYDDKCIYDPSLLWLQAAKFIS</sequence>
<organism evidence="1 2">
    <name type="scientific">Cetraspora pellucida</name>
    <dbReference type="NCBI Taxonomy" id="1433469"/>
    <lineage>
        <taxon>Eukaryota</taxon>
        <taxon>Fungi</taxon>
        <taxon>Fungi incertae sedis</taxon>
        <taxon>Mucoromycota</taxon>
        <taxon>Glomeromycotina</taxon>
        <taxon>Glomeromycetes</taxon>
        <taxon>Diversisporales</taxon>
        <taxon>Gigasporaceae</taxon>
        <taxon>Cetraspora</taxon>
    </lineage>
</organism>
<dbReference type="EMBL" id="CAJVQA010008684">
    <property type="protein sequence ID" value="CAG8675518.1"/>
    <property type="molecule type" value="Genomic_DNA"/>
</dbReference>
<dbReference type="InterPro" id="IPR029045">
    <property type="entry name" value="ClpP/crotonase-like_dom_sf"/>
</dbReference>
<dbReference type="AlphaFoldDB" id="A0A9N9HF32"/>
<dbReference type="Gene3D" id="3.90.226.10">
    <property type="entry name" value="2-enoyl-CoA Hydratase, Chain A, domain 1"/>
    <property type="match status" value="1"/>
</dbReference>
<dbReference type="SUPFAM" id="SSF52096">
    <property type="entry name" value="ClpP/crotonase"/>
    <property type="match status" value="1"/>
</dbReference>
<proteinExistence type="predicted"/>
<accession>A0A9N9HF32</accession>
<dbReference type="PANTHER" id="PTHR37049:SF4">
    <property type="entry name" value="RHODANESE DOMAIN-CONTAINING PROTEIN"/>
    <property type="match status" value="1"/>
</dbReference>
<gene>
    <name evidence="1" type="ORF">CPELLU_LOCUS10500</name>
</gene>
<protein>
    <submittedName>
        <fullName evidence="1">16828_t:CDS:1</fullName>
    </submittedName>
</protein>
<keyword evidence="2" id="KW-1185">Reference proteome</keyword>
<name>A0A9N9HF32_9GLOM</name>